<reference evidence="1" key="1">
    <citation type="submission" date="2016-06" db="UniProtKB">
        <authorList>
            <consortium name="WormBaseParasite"/>
        </authorList>
    </citation>
    <scope>IDENTIFICATION</scope>
</reference>
<dbReference type="WBParaSite" id="ECPE_0000666701-mRNA-1">
    <property type="protein sequence ID" value="ECPE_0000666701-mRNA-1"/>
    <property type="gene ID" value="ECPE_0000666701"/>
</dbReference>
<accession>A0A183AI69</accession>
<sequence>LDIHDSDADSDQPIARFNRKIAITKIGDIELRLGVDVR</sequence>
<name>A0A183AI69_9TREM</name>
<proteinExistence type="predicted"/>
<protein>
    <submittedName>
        <fullName evidence="1">Type VI secretion system baseplate subunit TssE</fullName>
    </submittedName>
</protein>
<evidence type="ECO:0000313" key="1">
    <source>
        <dbReference type="WBParaSite" id="ECPE_0000666701-mRNA-1"/>
    </source>
</evidence>
<dbReference type="AlphaFoldDB" id="A0A183AI69"/>
<organism evidence="1">
    <name type="scientific">Echinostoma caproni</name>
    <dbReference type="NCBI Taxonomy" id="27848"/>
    <lineage>
        <taxon>Eukaryota</taxon>
        <taxon>Metazoa</taxon>
        <taxon>Spiralia</taxon>
        <taxon>Lophotrochozoa</taxon>
        <taxon>Platyhelminthes</taxon>
        <taxon>Trematoda</taxon>
        <taxon>Digenea</taxon>
        <taxon>Plagiorchiida</taxon>
        <taxon>Echinostomata</taxon>
        <taxon>Echinostomatoidea</taxon>
        <taxon>Echinostomatidae</taxon>
        <taxon>Echinostoma</taxon>
    </lineage>
</organism>